<evidence type="ECO:0000313" key="2">
    <source>
        <dbReference type="EMBL" id="MST55019.1"/>
    </source>
</evidence>
<gene>
    <name evidence="2" type="ORF">FYJ74_03000</name>
</gene>
<evidence type="ECO:0000256" key="1">
    <source>
        <dbReference type="SAM" id="SignalP"/>
    </source>
</evidence>
<comment type="caution">
    <text evidence="2">The sequence shown here is derived from an EMBL/GenBank/DDBJ whole genome shotgun (WGS) entry which is preliminary data.</text>
</comment>
<keyword evidence="3" id="KW-1185">Reference proteome</keyword>
<proteinExistence type="predicted"/>
<dbReference type="SUPFAM" id="SSF53187">
    <property type="entry name" value="Zn-dependent exopeptidases"/>
    <property type="match status" value="1"/>
</dbReference>
<dbReference type="AlphaFoldDB" id="A0A6L5Y9P6"/>
<accession>A0A6L5Y9P6</accession>
<dbReference type="Proteomes" id="UP000473699">
    <property type="component" value="Unassembled WGS sequence"/>
</dbReference>
<evidence type="ECO:0000313" key="3">
    <source>
        <dbReference type="Proteomes" id="UP000473699"/>
    </source>
</evidence>
<feature type="chain" id="PRO_5026897315" evidence="1">
    <location>
        <begin position="29"/>
        <end position="361"/>
    </location>
</feature>
<sequence length="361" mass="39635">MTYGRFRKIAAGAGILAVLALGSVAARAAFRLDVRPGYGVTGIKWLSDYNPNLRGTDYDTAVYVMEGKKPGATALILAGAHPREIGGVLTAEVLLENAEVEQGKLFVIPCLNAAGMSVPDALGQVPHQLPFESRQGRRWLYYGDRRIPLKKGESDPEHFLHPLGYVHKDGSEWRNVNRNYPGLADGTPAQMVTFGVMELIRREKPASCLDMHEATAPEEVFDPRDGKKHPGGSLSYSLITHPKYLEPCIEMILELEERGVSLKPEQSVPGFRGISHYEIGEGTPCVPFLSETPNPAMNEHAVGADPLRDARHPIEERVGIMMEVLRVWFEKFPELTGAPLAVNGLPSQKQIEAQGVGAWLQ</sequence>
<name>A0A6L5Y9P6_9BACT</name>
<reference evidence="2 3" key="1">
    <citation type="submission" date="2019-08" db="EMBL/GenBank/DDBJ databases">
        <title>In-depth cultivation of the pig gut microbiome towards novel bacterial diversity and tailored functional studies.</title>
        <authorList>
            <person name="Wylensek D."/>
            <person name="Hitch T.C.A."/>
            <person name="Clavel T."/>
        </authorList>
    </citation>
    <scope>NUCLEOTIDE SEQUENCE [LARGE SCALE GENOMIC DNA]</scope>
    <source>
        <strain evidence="2 3">SM-530-WT-4B</strain>
    </source>
</reference>
<protein>
    <submittedName>
        <fullName evidence="2">Succinylglutamate desuccinylase/aspartoacylase family protein</fullName>
    </submittedName>
</protein>
<keyword evidence="1" id="KW-0732">Signal</keyword>
<feature type="signal peptide" evidence="1">
    <location>
        <begin position="1"/>
        <end position="28"/>
    </location>
</feature>
<organism evidence="2 3">
    <name type="scientific">Pyramidobacter porci</name>
    <dbReference type="NCBI Taxonomy" id="2605789"/>
    <lineage>
        <taxon>Bacteria</taxon>
        <taxon>Thermotogati</taxon>
        <taxon>Synergistota</taxon>
        <taxon>Synergistia</taxon>
        <taxon>Synergistales</taxon>
        <taxon>Dethiosulfovibrionaceae</taxon>
        <taxon>Pyramidobacter</taxon>
    </lineage>
</organism>
<dbReference type="RefSeq" id="WP_154528125.1">
    <property type="nucleotide sequence ID" value="NZ_VUNH01000002.1"/>
</dbReference>
<dbReference type="EMBL" id="VUNH01000002">
    <property type="protein sequence ID" value="MST55019.1"/>
    <property type="molecule type" value="Genomic_DNA"/>
</dbReference>
<dbReference type="Gene3D" id="3.40.630.10">
    <property type="entry name" value="Zn peptidases"/>
    <property type="match status" value="1"/>
</dbReference>